<feature type="domain" description="Transposase IS4-like" evidence="5">
    <location>
        <begin position="123"/>
        <end position="267"/>
    </location>
</feature>
<dbReference type="InterPro" id="IPR002559">
    <property type="entry name" value="Transposase_11"/>
</dbReference>
<sequence>MANITLFAQVIRLIPREIIQRLVKKHDTDKHAKGFNSWSHLVTMIFSQFSGSVSLRQISEGLQSATGNLNHLGLSRAPSKSNISYQNANRTSQFFEDVFYALFQYLGQHGGLKQMKKRLKAKGCLLDSTLMFLCLSMYDWALYTYTKGAVKIHTVLDFETLLPEFVCISNGKGADNTIVKKLHFARGTIVVADRIYSDAELLNHWDSTGVVFIVRGRDNIQFESIRERDLPDTTSQEILKDEEVRLTGVETASKYPKKIRRIGLYKVKEVTRLICIPMTLSM</sequence>
<comment type="caution">
    <text evidence="7">The sequence shown here is derived from an EMBL/GenBank/DDBJ whole genome shotgun (WGS) entry which is preliminary data.</text>
</comment>
<dbReference type="Pfam" id="PF01609">
    <property type="entry name" value="DDE_Tnp_1"/>
    <property type="match status" value="1"/>
</dbReference>
<evidence type="ECO:0000313" key="8">
    <source>
        <dbReference type="Proteomes" id="UP001628220"/>
    </source>
</evidence>
<dbReference type="InterPro" id="IPR047952">
    <property type="entry name" value="Transpos_IS4"/>
</dbReference>
<protein>
    <recommendedName>
        <fullName evidence="9">Transposase DDE domain-containing protein</fullName>
    </recommendedName>
</protein>
<accession>A0ABQ0E470</accession>
<dbReference type="InterPro" id="IPR025399">
    <property type="entry name" value="DUF4372"/>
</dbReference>
<organism evidence="7 8">
    <name type="scientific">Porphyromonas miyakawae</name>
    <dbReference type="NCBI Taxonomy" id="3137470"/>
    <lineage>
        <taxon>Bacteria</taxon>
        <taxon>Pseudomonadati</taxon>
        <taxon>Bacteroidota</taxon>
        <taxon>Bacteroidia</taxon>
        <taxon>Bacteroidales</taxon>
        <taxon>Porphyromonadaceae</taxon>
        <taxon>Porphyromonas</taxon>
    </lineage>
</organism>
<evidence type="ECO:0000259" key="6">
    <source>
        <dbReference type="Pfam" id="PF14294"/>
    </source>
</evidence>
<keyword evidence="2" id="KW-0815">Transposition</keyword>
<reference evidence="7 8" key="1">
    <citation type="journal article" date="2025" name="Int. J. Syst. Evol. Microbiol.">
        <title>Desulfovibrio falkowii sp. nov., Porphyromonas miyakawae sp. nov., Mediterraneibacter flintii sp. nov. and Owariibacterium komagatae gen. nov., sp. nov., isolated from human faeces.</title>
        <authorList>
            <person name="Hamaguchi T."/>
            <person name="Ohara M."/>
            <person name="Hisatomi A."/>
            <person name="Sekiguchi K."/>
            <person name="Takeda J.I."/>
            <person name="Ueyama J."/>
            <person name="Ito M."/>
            <person name="Nishiwaki H."/>
            <person name="Ogi T."/>
            <person name="Hirayama M."/>
            <person name="Ohkuma M."/>
            <person name="Sakamoto M."/>
            <person name="Ohno K."/>
        </authorList>
    </citation>
    <scope>NUCLEOTIDE SEQUENCE [LARGE SCALE GENOMIC DNA]</scope>
    <source>
        <strain evidence="7 8">13CB11C</strain>
    </source>
</reference>
<comment type="similarity">
    <text evidence="1">Belongs to the transposase 11 family.</text>
</comment>
<gene>
    <name evidence="7" type="ORF">Tsumi_15680</name>
</gene>
<evidence type="ECO:0000256" key="3">
    <source>
        <dbReference type="ARBA" id="ARBA00023125"/>
    </source>
</evidence>
<evidence type="ECO:0000259" key="5">
    <source>
        <dbReference type="Pfam" id="PF01609"/>
    </source>
</evidence>
<dbReference type="Proteomes" id="UP001628220">
    <property type="component" value="Unassembled WGS sequence"/>
</dbReference>
<dbReference type="SUPFAM" id="SSF53098">
    <property type="entry name" value="Ribonuclease H-like"/>
    <property type="match status" value="1"/>
</dbReference>
<evidence type="ECO:0000256" key="1">
    <source>
        <dbReference type="ARBA" id="ARBA00010075"/>
    </source>
</evidence>
<keyword evidence="3" id="KW-0238">DNA-binding</keyword>
<dbReference type="Pfam" id="PF14294">
    <property type="entry name" value="DUF4372"/>
    <property type="match status" value="1"/>
</dbReference>
<evidence type="ECO:0000313" key="7">
    <source>
        <dbReference type="EMBL" id="GAB1252462.1"/>
    </source>
</evidence>
<evidence type="ECO:0000256" key="2">
    <source>
        <dbReference type="ARBA" id="ARBA00022578"/>
    </source>
</evidence>
<keyword evidence="8" id="KW-1185">Reference proteome</keyword>
<dbReference type="InterPro" id="IPR012337">
    <property type="entry name" value="RNaseH-like_sf"/>
</dbReference>
<dbReference type="NCBIfam" id="NF033592">
    <property type="entry name" value="transpos_IS4_1"/>
    <property type="match status" value="1"/>
</dbReference>
<dbReference type="PANTHER" id="PTHR33258:SF1">
    <property type="entry name" value="TRANSPOSASE INSL FOR INSERTION SEQUENCE ELEMENT IS186A-RELATED"/>
    <property type="match status" value="1"/>
</dbReference>
<dbReference type="PANTHER" id="PTHR33258">
    <property type="entry name" value="TRANSPOSASE INSL FOR INSERTION SEQUENCE ELEMENT IS186A-RELATED"/>
    <property type="match status" value="1"/>
</dbReference>
<evidence type="ECO:0008006" key="9">
    <source>
        <dbReference type="Google" id="ProtNLM"/>
    </source>
</evidence>
<dbReference type="EMBL" id="BAAFSF010000004">
    <property type="protein sequence ID" value="GAB1252462.1"/>
    <property type="molecule type" value="Genomic_DNA"/>
</dbReference>
<keyword evidence="4" id="KW-0233">DNA recombination</keyword>
<evidence type="ECO:0000256" key="4">
    <source>
        <dbReference type="ARBA" id="ARBA00023172"/>
    </source>
</evidence>
<feature type="domain" description="DUF4372" evidence="6">
    <location>
        <begin position="3"/>
        <end position="74"/>
    </location>
</feature>
<name>A0ABQ0E470_9PORP</name>
<proteinExistence type="inferred from homology"/>